<dbReference type="Proteomes" id="UP001177003">
    <property type="component" value="Chromosome 8"/>
</dbReference>
<evidence type="ECO:0000313" key="3">
    <source>
        <dbReference type="Proteomes" id="UP001177003"/>
    </source>
</evidence>
<evidence type="ECO:0000313" key="2">
    <source>
        <dbReference type="EMBL" id="CAI9297625.1"/>
    </source>
</evidence>
<dbReference type="AlphaFoldDB" id="A0AA36ELB8"/>
<reference evidence="2" key="1">
    <citation type="submission" date="2023-04" db="EMBL/GenBank/DDBJ databases">
        <authorList>
            <person name="Vijverberg K."/>
            <person name="Xiong W."/>
            <person name="Schranz E."/>
        </authorList>
    </citation>
    <scope>NUCLEOTIDE SEQUENCE</scope>
</reference>
<feature type="compositionally biased region" description="Polar residues" evidence="1">
    <location>
        <begin position="92"/>
        <end position="114"/>
    </location>
</feature>
<evidence type="ECO:0000256" key="1">
    <source>
        <dbReference type="SAM" id="MobiDB-lite"/>
    </source>
</evidence>
<gene>
    <name evidence="2" type="ORF">LSALG_LOCUS36422</name>
</gene>
<protein>
    <submittedName>
        <fullName evidence="2">Uncharacterized protein</fullName>
    </submittedName>
</protein>
<dbReference type="EMBL" id="OX465084">
    <property type="protein sequence ID" value="CAI9297625.1"/>
    <property type="molecule type" value="Genomic_DNA"/>
</dbReference>
<accession>A0AA36ELB8</accession>
<feature type="compositionally biased region" description="Polar residues" evidence="1">
    <location>
        <begin position="1"/>
        <end position="15"/>
    </location>
</feature>
<feature type="region of interest" description="Disordered" evidence="1">
    <location>
        <begin position="1"/>
        <end position="56"/>
    </location>
</feature>
<name>A0AA36ELB8_LACSI</name>
<feature type="compositionally biased region" description="Polar residues" evidence="1">
    <location>
        <begin position="23"/>
        <end position="45"/>
    </location>
</feature>
<proteinExistence type="predicted"/>
<keyword evidence="3" id="KW-1185">Reference proteome</keyword>
<organism evidence="2 3">
    <name type="scientific">Lactuca saligna</name>
    <name type="common">Willowleaf lettuce</name>
    <dbReference type="NCBI Taxonomy" id="75948"/>
    <lineage>
        <taxon>Eukaryota</taxon>
        <taxon>Viridiplantae</taxon>
        <taxon>Streptophyta</taxon>
        <taxon>Embryophyta</taxon>
        <taxon>Tracheophyta</taxon>
        <taxon>Spermatophyta</taxon>
        <taxon>Magnoliopsida</taxon>
        <taxon>eudicotyledons</taxon>
        <taxon>Gunneridae</taxon>
        <taxon>Pentapetalae</taxon>
        <taxon>asterids</taxon>
        <taxon>campanulids</taxon>
        <taxon>Asterales</taxon>
        <taxon>Asteraceae</taxon>
        <taxon>Cichorioideae</taxon>
        <taxon>Cichorieae</taxon>
        <taxon>Lactucinae</taxon>
        <taxon>Lactuca</taxon>
    </lineage>
</organism>
<sequence length="114" mass="12667">MRNRAIQSNLPFSTPTDDETNYEPVSSEISQTTATGEAHNTTIISDDSPPKSPHVEAFQPPSYKEHLTEFMFDDDNAYISALPIFSAFKSFQKPSSSNPVNNFDISTSSSEQEE</sequence>
<feature type="region of interest" description="Disordered" evidence="1">
    <location>
        <begin position="91"/>
        <end position="114"/>
    </location>
</feature>